<protein>
    <submittedName>
        <fullName evidence="1">239_t:CDS:1</fullName>
    </submittedName>
</protein>
<keyword evidence="2" id="KW-1185">Reference proteome</keyword>
<evidence type="ECO:0000313" key="2">
    <source>
        <dbReference type="Proteomes" id="UP000789860"/>
    </source>
</evidence>
<evidence type="ECO:0000313" key="1">
    <source>
        <dbReference type="EMBL" id="CAG8618073.1"/>
    </source>
</evidence>
<gene>
    <name evidence="1" type="ORF">SCALOS_LOCUS7551</name>
</gene>
<reference evidence="1" key="1">
    <citation type="submission" date="2021-06" db="EMBL/GenBank/DDBJ databases">
        <authorList>
            <person name="Kallberg Y."/>
            <person name="Tangrot J."/>
            <person name="Rosling A."/>
        </authorList>
    </citation>
    <scope>NUCLEOTIDE SEQUENCE</scope>
    <source>
        <strain evidence="1">AU212A</strain>
    </source>
</reference>
<name>A0ACA9MYQ6_9GLOM</name>
<accession>A0ACA9MYQ6</accession>
<organism evidence="1 2">
    <name type="scientific">Scutellospora calospora</name>
    <dbReference type="NCBI Taxonomy" id="85575"/>
    <lineage>
        <taxon>Eukaryota</taxon>
        <taxon>Fungi</taxon>
        <taxon>Fungi incertae sedis</taxon>
        <taxon>Mucoromycota</taxon>
        <taxon>Glomeromycotina</taxon>
        <taxon>Glomeromycetes</taxon>
        <taxon>Diversisporales</taxon>
        <taxon>Gigasporaceae</taxon>
        <taxon>Scutellospora</taxon>
    </lineage>
</organism>
<dbReference type="Proteomes" id="UP000789860">
    <property type="component" value="Unassembled WGS sequence"/>
</dbReference>
<dbReference type="EMBL" id="CAJVPM010017094">
    <property type="protein sequence ID" value="CAG8618073.1"/>
    <property type="molecule type" value="Genomic_DNA"/>
</dbReference>
<comment type="caution">
    <text evidence="1">The sequence shown here is derived from an EMBL/GenBank/DDBJ whole genome shotgun (WGS) entry which is preliminary data.</text>
</comment>
<sequence length="450" mass="54644">MFSPKTTKQINKLEVSLKKILENLKKEKEYIFDRKDETESERIIIDQEIDETLQIVRYELQPEIEKRIEQETLKRLKRRYPDQIQKINKRSKVEPKVIILTGGIGVGKTTFGEKFAEYLENKGFKVYRPVETSLKIKPELDLFYKDVKNRALFFQHVILQTYKKEVEKINQLIGYDYVIFDRTHIDTEVFTHLNIEEQDALDYLEEKRSKIDLKNIHKVLYIKPKIENMLKRQEIRNRKGETTDIKYLTKLYQEYNSRITNMYPEHIKFENDCSNEEDHKPAECCFKEYESIELSSNELFSDEYEKIESELYDQLQDHFYEGSIDNETIINTVLDFIKSNPTKYRFDINWWSVINDLKPQYELEVKDEVYRRTNMRNPDVKNKENFKLIEEEVHDAMLDYSSILEYYYTDEDLRKYEESDNFKYIVNRETMRLYRDSERQRKILQDIKIE</sequence>
<proteinExistence type="predicted"/>